<feature type="domain" description="ABC1 atypical kinase-like" evidence="6">
    <location>
        <begin position="141"/>
        <end position="354"/>
    </location>
</feature>
<evidence type="ECO:0000256" key="1">
    <source>
        <dbReference type="ARBA" id="ARBA00009670"/>
    </source>
</evidence>
<evidence type="ECO:0000256" key="2">
    <source>
        <dbReference type="ARBA" id="ARBA00022679"/>
    </source>
</evidence>
<dbReference type="Proteomes" id="UP000198741">
    <property type="component" value="Chromosome I"/>
</dbReference>
<evidence type="ECO:0000259" key="6">
    <source>
        <dbReference type="Pfam" id="PF03109"/>
    </source>
</evidence>
<keyword evidence="7" id="KW-0418">Kinase</keyword>
<reference evidence="7 8" key="1">
    <citation type="submission" date="2016-10" db="EMBL/GenBank/DDBJ databases">
        <authorList>
            <person name="de Groot N.N."/>
        </authorList>
    </citation>
    <scope>NUCLEOTIDE SEQUENCE [LARGE SCALE GENOMIC DNA]</scope>
    <source>
        <strain evidence="8">P4-7,KCTC 19426,CECT 7604</strain>
    </source>
</reference>
<proteinExistence type="inferred from homology"/>
<dbReference type="InterPro" id="IPR034646">
    <property type="entry name" value="ADCK3_dom"/>
</dbReference>
<organism evidence="7 8">
    <name type="scientific">Nakamurella panacisegetis</name>
    <dbReference type="NCBI Taxonomy" id="1090615"/>
    <lineage>
        <taxon>Bacteria</taxon>
        <taxon>Bacillati</taxon>
        <taxon>Actinomycetota</taxon>
        <taxon>Actinomycetes</taxon>
        <taxon>Nakamurellales</taxon>
        <taxon>Nakamurellaceae</taxon>
        <taxon>Nakamurella</taxon>
    </lineage>
</organism>
<sequence length="497" mass="53946">MLRLSSPPTVHQGVGVDPNGGSWPDSASYRAHRHDSGRAHARVRHNGTVSEIPRGALNRTARLASLPLSAAGRVTLGWGQRLIGRDRDDVSAEIQRRTAEQVFEVLGTLKGGAMKFGQALSVYEAGIPDEYAEPYREALAKLQNAAPAMPASTVRRLMAEQLGTGWRDRFLQFDEEAAAAASIGQVHRATWHDGREVAVKLQYPGAAAALKADMDQLNRLAPVFGLMVPGMQMRPLLAEIRERVMEELDYAAEAANQRAFARGFADDPDFLVPKVLASAPKVIVSEWVDGTGLGKIITSGTVEQRNRAGLLLTLLHFSAPERVGLLHADPHPGNYLLTADGRMGVIDFGSIARLPGGSPPIIGKLSRLALDGNADDVLAGLRAEGFILDGFDPDPEALLDYLAPFAEPLRHKTFHFSRKWMQAQAARMSNLSSEEAKLARHINLPPSYLMIHRVTFGSIGVLCQLDATAPFRAIVAQWQPGFDDEDDLDEGAATDTE</sequence>
<accession>A0A1H0HPT6</accession>
<evidence type="ECO:0000313" key="8">
    <source>
        <dbReference type="Proteomes" id="UP000198741"/>
    </source>
</evidence>
<keyword evidence="7" id="KW-0830">Ubiquinone</keyword>
<name>A0A1H0HPT6_9ACTN</name>
<feature type="region of interest" description="Disordered" evidence="5">
    <location>
        <begin position="1"/>
        <end position="39"/>
    </location>
</feature>
<feature type="compositionally biased region" description="Basic residues" evidence="5">
    <location>
        <begin position="30"/>
        <end position="39"/>
    </location>
</feature>
<keyword evidence="2" id="KW-0808">Transferase</keyword>
<dbReference type="InterPro" id="IPR011009">
    <property type="entry name" value="Kinase-like_dom_sf"/>
</dbReference>
<evidence type="ECO:0000256" key="4">
    <source>
        <dbReference type="ARBA" id="ARBA00022840"/>
    </source>
</evidence>
<dbReference type="EMBL" id="LT629710">
    <property type="protein sequence ID" value="SDO21139.1"/>
    <property type="molecule type" value="Genomic_DNA"/>
</dbReference>
<dbReference type="Pfam" id="PF03109">
    <property type="entry name" value="ABC1"/>
    <property type="match status" value="1"/>
</dbReference>
<dbReference type="STRING" id="1090615.SAMN04515671_0159"/>
<keyword evidence="3" id="KW-0547">Nucleotide-binding</keyword>
<evidence type="ECO:0000313" key="7">
    <source>
        <dbReference type="EMBL" id="SDO21139.1"/>
    </source>
</evidence>
<evidence type="ECO:0000256" key="5">
    <source>
        <dbReference type="SAM" id="MobiDB-lite"/>
    </source>
</evidence>
<dbReference type="SUPFAM" id="SSF56112">
    <property type="entry name" value="Protein kinase-like (PK-like)"/>
    <property type="match status" value="1"/>
</dbReference>
<dbReference type="GO" id="GO:0016301">
    <property type="term" value="F:kinase activity"/>
    <property type="evidence" value="ECO:0007669"/>
    <property type="project" value="UniProtKB-KW"/>
</dbReference>
<keyword evidence="8" id="KW-1185">Reference proteome</keyword>
<dbReference type="InterPro" id="IPR004147">
    <property type="entry name" value="ABC1_dom"/>
</dbReference>
<keyword evidence="4" id="KW-0067">ATP-binding</keyword>
<dbReference type="PANTHER" id="PTHR43851">
    <property type="match status" value="1"/>
</dbReference>
<dbReference type="CDD" id="cd13970">
    <property type="entry name" value="ABC1_ADCK3"/>
    <property type="match status" value="1"/>
</dbReference>
<gene>
    <name evidence="7" type="ORF">SAMN04515671_0159</name>
</gene>
<dbReference type="GO" id="GO:0005524">
    <property type="term" value="F:ATP binding"/>
    <property type="evidence" value="ECO:0007669"/>
    <property type="project" value="UniProtKB-KW"/>
</dbReference>
<evidence type="ECO:0000256" key="3">
    <source>
        <dbReference type="ARBA" id="ARBA00022741"/>
    </source>
</evidence>
<protein>
    <submittedName>
        <fullName evidence="7">Predicted unusual protein kinase regulating ubiquinone biosynthesis, AarF/ABC1/UbiB family</fullName>
    </submittedName>
</protein>
<dbReference type="InterPro" id="IPR051409">
    <property type="entry name" value="Atypical_kinase_ADCK"/>
</dbReference>
<comment type="similarity">
    <text evidence="1">Belongs to the protein kinase superfamily. ADCK protein kinase family.</text>
</comment>
<dbReference type="PANTHER" id="PTHR43851:SF3">
    <property type="entry name" value="COENZYME Q8"/>
    <property type="match status" value="1"/>
</dbReference>
<dbReference type="AlphaFoldDB" id="A0A1H0HPT6"/>